<reference evidence="2" key="1">
    <citation type="submission" date="2018-06" db="EMBL/GenBank/DDBJ databases">
        <authorList>
            <person name="Zhirakovskaya E."/>
        </authorList>
    </citation>
    <scope>NUCLEOTIDE SEQUENCE</scope>
</reference>
<dbReference type="InterPro" id="IPR036188">
    <property type="entry name" value="FAD/NAD-bd_sf"/>
</dbReference>
<dbReference type="EMBL" id="UOEG01000234">
    <property type="protein sequence ID" value="VAW01977.1"/>
    <property type="molecule type" value="Genomic_DNA"/>
</dbReference>
<dbReference type="GO" id="GO:0004368">
    <property type="term" value="F:glycerol-3-phosphate dehydrogenase (quinone) activity"/>
    <property type="evidence" value="ECO:0007669"/>
    <property type="project" value="UniProtKB-EC"/>
</dbReference>
<dbReference type="PANTHER" id="PTHR42720">
    <property type="entry name" value="GLYCEROL-3-PHOSPHATE DEHYDROGENASE"/>
    <property type="match status" value="1"/>
</dbReference>
<dbReference type="Pfam" id="PF01266">
    <property type="entry name" value="DAO"/>
    <property type="match status" value="1"/>
</dbReference>
<dbReference type="PANTHER" id="PTHR42720:SF1">
    <property type="entry name" value="GLYCEROL 3-PHOSPHATE OXIDASE"/>
    <property type="match status" value="1"/>
</dbReference>
<organism evidence="2">
    <name type="scientific">hydrothermal vent metagenome</name>
    <dbReference type="NCBI Taxonomy" id="652676"/>
    <lineage>
        <taxon>unclassified sequences</taxon>
        <taxon>metagenomes</taxon>
        <taxon>ecological metagenomes</taxon>
    </lineage>
</organism>
<dbReference type="EC" id="1.1.5.3" evidence="2"/>
<proteinExistence type="predicted"/>
<dbReference type="AlphaFoldDB" id="A0A3B0SLW2"/>
<evidence type="ECO:0000313" key="2">
    <source>
        <dbReference type="EMBL" id="VAW01977.1"/>
    </source>
</evidence>
<protein>
    <submittedName>
        <fullName evidence="2">Glycerol-3-phosphate dehydrogenase</fullName>
        <ecNumber evidence="2">1.1.5.3</ecNumber>
    </submittedName>
</protein>
<dbReference type="InterPro" id="IPR006076">
    <property type="entry name" value="FAD-dep_OxRdtase"/>
</dbReference>
<sequence length="108" mass="11578">MLNGRMMTKTQNLLHEETFDVAIIGAGIVGCAMARRFTLEGANVALIEKAPDILDGASKANSAILHTGFDAPPGSLELQCIQNGHREYLDIRARHGLMLDPCGAYVVA</sequence>
<dbReference type="Gene3D" id="3.50.50.60">
    <property type="entry name" value="FAD/NAD(P)-binding domain"/>
    <property type="match status" value="1"/>
</dbReference>
<feature type="domain" description="FAD dependent oxidoreductase" evidence="1">
    <location>
        <begin position="20"/>
        <end position="108"/>
    </location>
</feature>
<accession>A0A3B0SLW2</accession>
<dbReference type="PROSITE" id="PS51257">
    <property type="entry name" value="PROKAR_LIPOPROTEIN"/>
    <property type="match status" value="1"/>
</dbReference>
<gene>
    <name evidence="2" type="ORF">MNBD_ALPHA07-2354</name>
</gene>
<keyword evidence="2" id="KW-0560">Oxidoreductase</keyword>
<dbReference type="SUPFAM" id="SSF51905">
    <property type="entry name" value="FAD/NAD(P)-binding domain"/>
    <property type="match status" value="1"/>
</dbReference>
<dbReference type="InterPro" id="IPR052745">
    <property type="entry name" value="G3P_Oxidase/Oxidoreductase"/>
</dbReference>
<evidence type="ECO:0000259" key="1">
    <source>
        <dbReference type="Pfam" id="PF01266"/>
    </source>
</evidence>
<name>A0A3B0SLW2_9ZZZZ</name>
<feature type="non-terminal residue" evidence="2">
    <location>
        <position position="108"/>
    </location>
</feature>